<dbReference type="AlphaFoldDB" id="A0A8S2T9K8"/>
<dbReference type="EMBL" id="CAJNOK010032586">
    <property type="protein sequence ID" value="CAF1485619.1"/>
    <property type="molecule type" value="Genomic_DNA"/>
</dbReference>
<keyword evidence="2" id="KW-0472">Membrane</keyword>
<sequence length="63" mass="7311">AAAGILSSIIVFIVILIGFAFMYMLKKRRLERQTIEEAERRSTEFEYQASDHGTEESTARWKD</sequence>
<feature type="non-terminal residue" evidence="4">
    <location>
        <position position="1"/>
    </location>
</feature>
<evidence type="ECO:0000313" key="5">
    <source>
        <dbReference type="Proteomes" id="UP000682733"/>
    </source>
</evidence>
<evidence type="ECO:0000256" key="1">
    <source>
        <dbReference type="SAM" id="MobiDB-lite"/>
    </source>
</evidence>
<dbReference type="Proteomes" id="UP000682733">
    <property type="component" value="Unassembled WGS sequence"/>
</dbReference>
<reference evidence="4" key="1">
    <citation type="submission" date="2021-02" db="EMBL/GenBank/DDBJ databases">
        <authorList>
            <person name="Nowell W R."/>
        </authorList>
    </citation>
    <scope>NUCLEOTIDE SEQUENCE</scope>
</reference>
<feature type="compositionally biased region" description="Basic and acidic residues" evidence="1">
    <location>
        <begin position="52"/>
        <end position="63"/>
    </location>
</feature>
<feature type="transmembrane region" description="Helical" evidence="2">
    <location>
        <begin position="6"/>
        <end position="25"/>
    </location>
</feature>
<protein>
    <submittedName>
        <fullName evidence="4">Uncharacterized protein</fullName>
    </submittedName>
</protein>
<comment type="caution">
    <text evidence="4">The sequence shown here is derived from an EMBL/GenBank/DDBJ whole genome shotgun (WGS) entry which is preliminary data.</text>
</comment>
<name>A0A8S2T9K8_9BILA</name>
<gene>
    <name evidence="3" type="ORF">OVA965_LOCUS36263</name>
    <name evidence="4" type="ORF">TMI583_LOCUS37271</name>
</gene>
<dbReference type="Proteomes" id="UP000677228">
    <property type="component" value="Unassembled WGS sequence"/>
</dbReference>
<feature type="region of interest" description="Disordered" evidence="1">
    <location>
        <begin position="37"/>
        <end position="63"/>
    </location>
</feature>
<evidence type="ECO:0000313" key="3">
    <source>
        <dbReference type="EMBL" id="CAF1485619.1"/>
    </source>
</evidence>
<dbReference type="EMBL" id="CAJOBA010054530">
    <property type="protein sequence ID" value="CAF4275580.1"/>
    <property type="molecule type" value="Genomic_DNA"/>
</dbReference>
<keyword evidence="2" id="KW-1133">Transmembrane helix</keyword>
<keyword evidence="2" id="KW-0812">Transmembrane</keyword>
<proteinExistence type="predicted"/>
<evidence type="ECO:0000256" key="2">
    <source>
        <dbReference type="SAM" id="Phobius"/>
    </source>
</evidence>
<accession>A0A8S2T9K8</accession>
<organism evidence="4 5">
    <name type="scientific">Didymodactylos carnosus</name>
    <dbReference type="NCBI Taxonomy" id="1234261"/>
    <lineage>
        <taxon>Eukaryota</taxon>
        <taxon>Metazoa</taxon>
        <taxon>Spiralia</taxon>
        <taxon>Gnathifera</taxon>
        <taxon>Rotifera</taxon>
        <taxon>Eurotatoria</taxon>
        <taxon>Bdelloidea</taxon>
        <taxon>Philodinida</taxon>
        <taxon>Philodinidae</taxon>
        <taxon>Didymodactylos</taxon>
    </lineage>
</organism>
<evidence type="ECO:0000313" key="4">
    <source>
        <dbReference type="EMBL" id="CAF4275580.1"/>
    </source>
</evidence>